<proteinExistence type="predicted"/>
<feature type="region of interest" description="Disordered" evidence="1">
    <location>
        <begin position="215"/>
        <end position="304"/>
    </location>
</feature>
<dbReference type="EMBL" id="HG683381">
    <property type="protein sequence ID" value="CDJ31558.1"/>
    <property type="molecule type" value="Genomic_DNA"/>
</dbReference>
<name>U6K7U3_9EIME</name>
<feature type="compositionally biased region" description="Basic and acidic residues" evidence="1">
    <location>
        <begin position="290"/>
        <end position="304"/>
    </location>
</feature>
<dbReference type="GeneID" id="25381325"/>
<evidence type="ECO:0000256" key="1">
    <source>
        <dbReference type="SAM" id="MobiDB-lite"/>
    </source>
</evidence>
<sequence length="304" mass="33319">MQSLKGRPAPRRSGENLLLTRSSAERVQLANGPRKGLMTASRVLLYPPASLLPPVGLRSCRRYCRDMLHPQHPLRERPQPPLLPREAAGLQTKQHAEGHRFRSSSSRNKNDNSKNNNNNNNDDENNSNNKNENNNNNRNNGNKDNNNNKDNNSSNSRSSSRNNSNSNSNNNSNSNKNSSSSSRNAEHPSAPVPYLLPLLMEEYAVFSVKLEAEEPAAPSAAARGPTARRPSSRPSAHSRAHQQEGTPRRPPDTGDQQRVYNLFHGGVGVPPPASSAAQETPQAPGSPQDPDERKDADEDTEKAS</sequence>
<feature type="region of interest" description="Disordered" evidence="1">
    <location>
        <begin position="89"/>
        <end position="188"/>
    </location>
</feature>
<dbReference type="Proteomes" id="UP000030744">
    <property type="component" value="Unassembled WGS sequence"/>
</dbReference>
<gene>
    <name evidence="2" type="ORF">EMH_0067830</name>
</gene>
<evidence type="ECO:0000313" key="3">
    <source>
        <dbReference type="Proteomes" id="UP000030744"/>
    </source>
</evidence>
<feature type="compositionally biased region" description="Low complexity" evidence="1">
    <location>
        <begin position="215"/>
        <end position="237"/>
    </location>
</feature>
<reference evidence="2" key="2">
    <citation type="submission" date="2013-10" db="EMBL/GenBank/DDBJ databases">
        <authorList>
            <person name="Aslett M."/>
        </authorList>
    </citation>
    <scope>NUCLEOTIDE SEQUENCE [LARGE SCALE GENOMIC DNA]</scope>
    <source>
        <strain evidence="2">Houghton</strain>
    </source>
</reference>
<dbReference type="InterPro" id="IPR053259">
    <property type="entry name" value="Golvesin-related_Golgi"/>
</dbReference>
<dbReference type="PANTHER" id="PTHR32301">
    <property type="entry name" value="COUNTIN RECEPTOR CNR3-RELATED"/>
    <property type="match status" value="1"/>
</dbReference>
<evidence type="ECO:0000313" key="2">
    <source>
        <dbReference type="EMBL" id="CDJ31558.1"/>
    </source>
</evidence>
<reference evidence="2" key="1">
    <citation type="submission" date="2013-10" db="EMBL/GenBank/DDBJ databases">
        <title>Genomic analysis of the causative agents of coccidiosis in chickens.</title>
        <authorList>
            <person name="Reid A.J."/>
            <person name="Blake D."/>
            <person name="Billington K."/>
            <person name="Browne H."/>
            <person name="Dunn M."/>
            <person name="Hung S."/>
            <person name="Kawahara F."/>
            <person name="Miranda-Saavedra D."/>
            <person name="Mourier T."/>
            <person name="Nagra H."/>
            <person name="Otto T.D."/>
            <person name="Rawlings N."/>
            <person name="Sanchez A."/>
            <person name="Sanders M."/>
            <person name="Subramaniam C."/>
            <person name="Tay Y."/>
            <person name="Dear P."/>
            <person name="Doerig C."/>
            <person name="Gruber A."/>
            <person name="Parkinson J."/>
            <person name="Shirley M."/>
            <person name="Wan K.L."/>
            <person name="Berriman M."/>
            <person name="Tomley F."/>
            <person name="Pain A."/>
        </authorList>
    </citation>
    <scope>NUCLEOTIDE SEQUENCE [LARGE SCALE GENOMIC DNA]</scope>
    <source>
        <strain evidence="2">Houghton</strain>
    </source>
</reference>
<dbReference type="AlphaFoldDB" id="U6K7U3"/>
<feature type="compositionally biased region" description="Polar residues" evidence="1">
    <location>
        <begin position="275"/>
        <end position="285"/>
    </location>
</feature>
<feature type="compositionally biased region" description="Low complexity" evidence="1">
    <location>
        <begin position="103"/>
        <end position="183"/>
    </location>
</feature>
<accession>U6K7U3</accession>
<dbReference type="VEuPathDB" id="ToxoDB:EMH_0067830"/>
<dbReference type="PANTHER" id="PTHR32301:SF6">
    <property type="entry name" value="GOLVESIN-RELATED"/>
    <property type="match status" value="1"/>
</dbReference>
<organism evidence="2 3">
    <name type="scientific">Eimeria mitis</name>
    <dbReference type="NCBI Taxonomy" id="44415"/>
    <lineage>
        <taxon>Eukaryota</taxon>
        <taxon>Sar</taxon>
        <taxon>Alveolata</taxon>
        <taxon>Apicomplexa</taxon>
        <taxon>Conoidasida</taxon>
        <taxon>Coccidia</taxon>
        <taxon>Eucoccidiorida</taxon>
        <taxon>Eimeriorina</taxon>
        <taxon>Eimeriidae</taxon>
        <taxon>Eimeria</taxon>
    </lineage>
</organism>
<dbReference type="RefSeq" id="XP_013354123.1">
    <property type="nucleotide sequence ID" value="XM_013498669.1"/>
</dbReference>
<protein>
    <submittedName>
        <fullName evidence="2">Uncharacterized protein</fullName>
    </submittedName>
</protein>
<keyword evidence="3" id="KW-1185">Reference proteome</keyword>